<evidence type="ECO:0008006" key="3">
    <source>
        <dbReference type="Google" id="ProtNLM"/>
    </source>
</evidence>
<accession>A0ABX9NVT5</accession>
<gene>
    <name evidence="1" type="ORF">D5396_21010</name>
</gene>
<protein>
    <recommendedName>
        <fullName evidence="3">Transcriptional regulator TetR C-terminal Proteobacteria type domain-containing protein</fullName>
    </recommendedName>
</protein>
<evidence type="ECO:0000313" key="1">
    <source>
        <dbReference type="EMBL" id="RJT09580.1"/>
    </source>
</evidence>
<dbReference type="Gene3D" id="1.10.357.10">
    <property type="entry name" value="Tetracycline Repressor, domain 2"/>
    <property type="match status" value="1"/>
</dbReference>
<proteinExistence type="predicted"/>
<keyword evidence="2" id="KW-1185">Reference proteome</keyword>
<evidence type="ECO:0000313" key="2">
    <source>
        <dbReference type="Proteomes" id="UP000284119"/>
    </source>
</evidence>
<reference evidence="1 2" key="1">
    <citation type="submission" date="2018-09" db="EMBL/GenBank/DDBJ databases">
        <authorList>
            <person name="Le Fleche-Mateos A."/>
        </authorList>
    </citation>
    <scope>NUCLEOTIDE SEQUENCE [LARGE SCALE GENOMIC DNA]</scope>
    <source>
        <strain evidence="1 2">DSM 30078</strain>
    </source>
</reference>
<dbReference type="Proteomes" id="UP000284119">
    <property type="component" value="Unassembled WGS sequence"/>
</dbReference>
<sequence length="137" mass="15145">MVDDSLILFRERLTALTRSLQISSQVAENQVLDRMALSFRKLLNFLAEDEMLTQRAFLQAPHGSETQTLLSQLIAENLAYSQHNGLFRDDISADLLGQCFTGMLAQLAQTAGDPASRHQNSVACAKLFCQGIWSGEA</sequence>
<comment type="caution">
    <text evidence="1">The sequence shown here is derived from an EMBL/GenBank/DDBJ whole genome shotgun (WGS) entry which is preliminary data.</text>
</comment>
<dbReference type="EMBL" id="RAHG01000015">
    <property type="protein sequence ID" value="RJT09580.1"/>
    <property type="molecule type" value="Genomic_DNA"/>
</dbReference>
<name>A0ABX9NVT5_9GAMM</name>
<organism evidence="1 2">
    <name type="scientific">Rahnella inusitata</name>
    <dbReference type="NCBI Taxonomy" id="58169"/>
    <lineage>
        <taxon>Bacteria</taxon>
        <taxon>Pseudomonadati</taxon>
        <taxon>Pseudomonadota</taxon>
        <taxon>Gammaproteobacteria</taxon>
        <taxon>Enterobacterales</taxon>
        <taxon>Yersiniaceae</taxon>
        <taxon>Rahnella</taxon>
    </lineage>
</organism>